<evidence type="ECO:0000259" key="1">
    <source>
        <dbReference type="Pfam" id="PF09836"/>
    </source>
</evidence>
<proteinExistence type="predicted"/>
<dbReference type="PATRIC" id="fig|1420583.3.peg.3904"/>
<keyword evidence="3" id="KW-1185">Reference proteome</keyword>
<dbReference type="STRING" id="1420583.V473_20475"/>
<name>A0A0J8AE71_9SPHN</name>
<dbReference type="EMBL" id="JACT01000005">
    <property type="protein sequence ID" value="KMS53325.1"/>
    <property type="molecule type" value="Genomic_DNA"/>
</dbReference>
<organism evidence="2 3">
    <name type="scientific">Sphingobium cupriresistens LL01</name>
    <dbReference type="NCBI Taxonomy" id="1420583"/>
    <lineage>
        <taxon>Bacteria</taxon>
        <taxon>Pseudomonadati</taxon>
        <taxon>Pseudomonadota</taxon>
        <taxon>Alphaproteobacteria</taxon>
        <taxon>Sphingomonadales</taxon>
        <taxon>Sphingomonadaceae</taxon>
        <taxon>Sphingobium</taxon>
    </lineage>
</organism>
<reference evidence="2 3" key="1">
    <citation type="journal article" date="2015" name="G3 (Bethesda)">
        <title>Insights into Ongoing Evolution of the Hexachlorocyclohexane Catabolic Pathway from Comparative Genomics of Ten Sphingomonadaceae Strains.</title>
        <authorList>
            <person name="Pearce S.L."/>
            <person name="Oakeshott J.G."/>
            <person name="Pandey G."/>
        </authorList>
    </citation>
    <scope>NUCLEOTIDE SEQUENCE [LARGE SCALE GENOMIC DNA]</scope>
    <source>
        <strain evidence="2 3">LL01</strain>
    </source>
</reference>
<accession>A0A0J8AE71</accession>
<dbReference type="Proteomes" id="UP000052232">
    <property type="component" value="Unassembled WGS sequence"/>
</dbReference>
<evidence type="ECO:0000313" key="2">
    <source>
        <dbReference type="EMBL" id="KMS53325.1"/>
    </source>
</evidence>
<evidence type="ECO:0000313" key="3">
    <source>
        <dbReference type="Proteomes" id="UP000052232"/>
    </source>
</evidence>
<dbReference type="Pfam" id="PF09836">
    <property type="entry name" value="DUF2063"/>
    <property type="match status" value="1"/>
</dbReference>
<dbReference type="InterPro" id="IPR018640">
    <property type="entry name" value="DUF2063"/>
</dbReference>
<gene>
    <name evidence="2" type="ORF">V473_20475</name>
</gene>
<protein>
    <recommendedName>
        <fullName evidence="1">Putative DNA-binding domain-containing protein</fullName>
    </recommendedName>
</protein>
<feature type="domain" description="Putative DNA-binding" evidence="1">
    <location>
        <begin position="6"/>
        <end position="89"/>
    </location>
</feature>
<dbReference type="AlphaFoldDB" id="A0A0J8AE71"/>
<comment type="caution">
    <text evidence="2">The sequence shown here is derived from an EMBL/GenBank/DDBJ whole genome shotgun (WGS) entry which is preliminary data.</text>
</comment>
<dbReference type="RefSeq" id="WP_066608577.1">
    <property type="nucleotide sequence ID" value="NZ_KQ130436.1"/>
</dbReference>
<sequence>MSLAAMQRDFAGWLTDRPGSMAAWVDGAAQAGLDVYHNAYHMRLADCLHEMFEKTALWLGDEAFMTAARAHIDGRPPHGWTLGVYGDGFDRTLARLYPDDREVEELTWLDHALTRTFEGRDADPVSAERLAGVDWDEASLIFVPTLSIGPAITNAGAIWSALAAQEQPPAAAMLPEPGAMLVWRQGFTPCFRAIGTVEADILADAVAGASFSALCASLIDRLGEEAGVRAAGALLGQWIGEGLITDIFHASSIRIAPPFMP</sequence>